<name>C6CCK0_MUSP7</name>
<dbReference type="PROSITE" id="PS00455">
    <property type="entry name" value="AMP_BINDING"/>
    <property type="match status" value="1"/>
</dbReference>
<dbReference type="InterPro" id="IPR009081">
    <property type="entry name" value="PP-bd_ACP"/>
</dbReference>
<evidence type="ECO:0000256" key="6">
    <source>
        <dbReference type="ARBA" id="ARBA00023098"/>
    </source>
</evidence>
<dbReference type="PANTHER" id="PTHR22754">
    <property type="entry name" value="DISCO-INTERACTING PROTEIN 2 DIP2 -RELATED"/>
    <property type="match status" value="1"/>
</dbReference>
<keyword evidence="7" id="KW-0812">Transmembrane</keyword>
<dbReference type="GO" id="GO:0006633">
    <property type="term" value="P:fatty acid biosynthetic process"/>
    <property type="evidence" value="ECO:0007669"/>
    <property type="project" value="TreeGrafter"/>
</dbReference>
<dbReference type="EMBL" id="CP001654">
    <property type="protein sequence ID" value="ACS86843.1"/>
    <property type="molecule type" value="Genomic_DNA"/>
</dbReference>
<dbReference type="eggNOG" id="COG0318">
    <property type="taxonomic scope" value="Bacteria"/>
</dbReference>
<keyword evidence="2" id="KW-0596">Phosphopantetheine</keyword>
<dbReference type="RefSeq" id="WP_015854744.1">
    <property type="nucleotide sequence ID" value="NC_012880.1"/>
</dbReference>
<dbReference type="PROSITE" id="PS50075">
    <property type="entry name" value="CARRIER"/>
    <property type="match status" value="1"/>
</dbReference>
<evidence type="ECO:0000256" key="5">
    <source>
        <dbReference type="ARBA" id="ARBA00022832"/>
    </source>
</evidence>
<dbReference type="InterPro" id="IPR000873">
    <property type="entry name" value="AMP-dep_synth/lig_dom"/>
</dbReference>
<dbReference type="HOGENOM" id="CLU_000022_23_7_6"/>
<dbReference type="InterPro" id="IPR040097">
    <property type="entry name" value="FAAL/FAAC"/>
</dbReference>
<evidence type="ECO:0000259" key="8">
    <source>
        <dbReference type="PROSITE" id="PS50075"/>
    </source>
</evidence>
<dbReference type="GO" id="GO:0031177">
    <property type="term" value="F:phosphopantetheine binding"/>
    <property type="evidence" value="ECO:0007669"/>
    <property type="project" value="InterPro"/>
</dbReference>
<evidence type="ECO:0000256" key="7">
    <source>
        <dbReference type="SAM" id="Phobius"/>
    </source>
</evidence>
<dbReference type="SUPFAM" id="SSF47336">
    <property type="entry name" value="ACP-like"/>
    <property type="match status" value="1"/>
</dbReference>
<evidence type="ECO:0000313" key="10">
    <source>
        <dbReference type="Proteomes" id="UP000002734"/>
    </source>
</evidence>
<dbReference type="Pfam" id="PF00550">
    <property type="entry name" value="PP-binding"/>
    <property type="match status" value="1"/>
</dbReference>
<keyword evidence="6" id="KW-0443">Lipid metabolism</keyword>
<keyword evidence="7" id="KW-1133">Transmembrane helix</keyword>
<feature type="transmembrane region" description="Helical" evidence="7">
    <location>
        <begin position="72"/>
        <end position="93"/>
    </location>
</feature>
<dbReference type="PROSITE" id="PS00012">
    <property type="entry name" value="PHOSPHOPANTETHEINE"/>
    <property type="match status" value="1"/>
</dbReference>
<dbReference type="CDD" id="cd05931">
    <property type="entry name" value="FAAL"/>
    <property type="match status" value="1"/>
</dbReference>
<dbReference type="STRING" id="579405.Dd703_3072"/>
<dbReference type="FunFam" id="3.40.50.12780:FF:000013">
    <property type="entry name" value="Long-chain-fatty-acid--AMP ligase FadD32"/>
    <property type="match status" value="1"/>
</dbReference>
<dbReference type="Gene3D" id="1.10.1200.10">
    <property type="entry name" value="ACP-like"/>
    <property type="match status" value="1"/>
</dbReference>
<keyword evidence="7" id="KW-0472">Membrane</keyword>
<feature type="domain" description="Carrier" evidence="8">
    <location>
        <begin position="578"/>
        <end position="653"/>
    </location>
</feature>
<dbReference type="InterPro" id="IPR042099">
    <property type="entry name" value="ANL_N_sf"/>
</dbReference>
<dbReference type="InterPro" id="IPR045851">
    <property type="entry name" value="AMP-bd_C_sf"/>
</dbReference>
<organism evidence="9 10">
    <name type="scientific">Musicola paradisiaca (strain Ech703)</name>
    <name type="common">Dickeya paradisiaca</name>
    <name type="synonym">Dickeya dadantii</name>
    <dbReference type="NCBI Taxonomy" id="579405"/>
    <lineage>
        <taxon>Bacteria</taxon>
        <taxon>Pseudomonadati</taxon>
        <taxon>Pseudomonadota</taxon>
        <taxon>Gammaproteobacteria</taxon>
        <taxon>Enterobacterales</taxon>
        <taxon>Pectobacteriaceae</taxon>
        <taxon>Musicola</taxon>
    </lineage>
</organism>
<dbReference type="GO" id="GO:0016874">
    <property type="term" value="F:ligase activity"/>
    <property type="evidence" value="ECO:0007669"/>
    <property type="project" value="UniProtKB-KW"/>
</dbReference>
<accession>C6CCK0</accession>
<dbReference type="PANTHER" id="PTHR22754:SF32">
    <property type="entry name" value="DISCO-INTERACTING PROTEIN 2"/>
    <property type="match status" value="1"/>
</dbReference>
<dbReference type="GO" id="GO:0071766">
    <property type="term" value="P:Actinobacterium-type cell wall biogenesis"/>
    <property type="evidence" value="ECO:0007669"/>
    <property type="project" value="UniProtKB-ARBA"/>
</dbReference>
<protein>
    <submittedName>
        <fullName evidence="9">AMP-dependent synthetase and ligase</fullName>
    </submittedName>
</protein>
<dbReference type="InterPro" id="IPR020806">
    <property type="entry name" value="PKS_PP-bd"/>
</dbReference>
<evidence type="ECO:0000313" key="9">
    <source>
        <dbReference type="EMBL" id="ACS86843.1"/>
    </source>
</evidence>
<dbReference type="InterPro" id="IPR020845">
    <property type="entry name" value="AMP-binding_CS"/>
</dbReference>
<keyword evidence="5" id="KW-0276">Fatty acid metabolism</keyword>
<keyword evidence="4 9" id="KW-0436">Ligase</keyword>
<dbReference type="Gene3D" id="3.40.50.12780">
    <property type="entry name" value="N-terminal domain of ligase-like"/>
    <property type="match status" value="1"/>
</dbReference>
<dbReference type="AlphaFoldDB" id="C6CCK0"/>
<evidence type="ECO:0000256" key="4">
    <source>
        <dbReference type="ARBA" id="ARBA00022598"/>
    </source>
</evidence>
<dbReference type="KEGG" id="dda:Dd703_3072"/>
<dbReference type="InterPro" id="IPR025110">
    <property type="entry name" value="AMP-bd_C"/>
</dbReference>
<dbReference type="Pfam" id="PF23024">
    <property type="entry name" value="AMP-dom_DIP2-like"/>
    <property type="match status" value="1"/>
</dbReference>
<dbReference type="Pfam" id="PF00501">
    <property type="entry name" value="AMP-binding"/>
    <property type="match status" value="1"/>
</dbReference>
<keyword evidence="3" id="KW-0597">Phosphoprotein</keyword>
<dbReference type="Proteomes" id="UP000002734">
    <property type="component" value="Chromosome"/>
</dbReference>
<dbReference type="Gene3D" id="3.30.300.30">
    <property type="match status" value="1"/>
</dbReference>
<dbReference type="SUPFAM" id="SSF56801">
    <property type="entry name" value="Acetyl-CoA synthetase-like"/>
    <property type="match status" value="1"/>
</dbReference>
<sequence>MHSSEDALSNSFTRCFSAHINKRAYRFLTKELTEQQSITFGELAQQARALATLLQREHLVRERVLVATEPGIAFIVALLACLFAGVVAVPVPFPRSQRAKARFNVISDNAAAKAVLVDVLSPEALQQFRMALDADSPLRVIMVDGQNLENVDVAASVTGLKREDVAFIQYTSGSTGNAKGVMVSRDNLLQQLTLIAQRFGLTSESVLFSWLPPYHDMGLVGCLLTPLLVGHECNFTSPINFIGQPMLWLQGISRYKATISGGPNFAYALCLEKWQPDLVRQLDLSPWKVAFNGAEPVSEVTMRNFSVALAEAGFRYDAFLPCYGLAEATLMVASTDLSSAPVVIRVDKERLVTQGEVCIVPHGGVELISSGAIAQPIDIVCLKSGLPLSDAKVGEIWVKGASVALGYWAAEPELQQRFCGEISGVPGDYLKTGDAGFTLNGQLFVTGRLSDMLIVNGKNFPPQYLEYTAENAHPIIKSHSCCAIQTEIEGRDEVVIIAESRIREGELLRQIVSAIQEAIAKEQGIRLYAVVLVRSGTLLRTSSGKIRRKEMAVAWRENHLHCLYQQCGAPVNGAGGLPPKPGLESTIAHIVQQILKREHINADDSFFELGGDSIAAMQLAARLEQEYEMNIRLEWVLDNPTVAGLANIIAAELIMGVDDMELGDFLDQLQGMSEAEIEQRLHEV</sequence>
<dbReference type="InterPro" id="IPR006162">
    <property type="entry name" value="Ppantetheine_attach_site"/>
</dbReference>
<dbReference type="SMART" id="SM00823">
    <property type="entry name" value="PKS_PP"/>
    <property type="match status" value="1"/>
</dbReference>
<dbReference type="GO" id="GO:0005886">
    <property type="term" value="C:plasma membrane"/>
    <property type="evidence" value="ECO:0007669"/>
    <property type="project" value="TreeGrafter"/>
</dbReference>
<proteinExistence type="inferred from homology"/>
<evidence type="ECO:0000256" key="3">
    <source>
        <dbReference type="ARBA" id="ARBA00022553"/>
    </source>
</evidence>
<evidence type="ECO:0000256" key="2">
    <source>
        <dbReference type="ARBA" id="ARBA00022450"/>
    </source>
</evidence>
<keyword evidence="10" id="KW-1185">Reference proteome</keyword>
<evidence type="ECO:0000256" key="1">
    <source>
        <dbReference type="ARBA" id="ARBA00006432"/>
    </source>
</evidence>
<gene>
    <name evidence="9" type="ordered locus">Dd703_3072</name>
</gene>
<comment type="similarity">
    <text evidence="1">Belongs to the ATP-dependent AMP-binding enzyme family.</text>
</comment>
<dbReference type="InterPro" id="IPR036736">
    <property type="entry name" value="ACP-like_sf"/>
</dbReference>
<reference evidence="9" key="1">
    <citation type="submission" date="2009-06" db="EMBL/GenBank/DDBJ databases">
        <title>Complete sequence of Dickeya dadantii Ech703.</title>
        <authorList>
            <consortium name="US DOE Joint Genome Institute"/>
            <person name="Lucas S."/>
            <person name="Copeland A."/>
            <person name="Lapidus A."/>
            <person name="Glavina del Rio T."/>
            <person name="Dalin E."/>
            <person name="Tice H."/>
            <person name="Bruce D."/>
            <person name="Goodwin L."/>
            <person name="Pitluck S."/>
            <person name="Chertkov O."/>
            <person name="Brettin T."/>
            <person name="Detter J.C."/>
            <person name="Han C."/>
            <person name="Larimer F."/>
            <person name="Land M."/>
            <person name="Hauser L."/>
            <person name="Kyrpides N."/>
            <person name="Mikhailova N."/>
            <person name="Balakrishnan V."/>
            <person name="Glasner J."/>
            <person name="Perna N.T."/>
        </authorList>
    </citation>
    <scope>NUCLEOTIDE SEQUENCE [LARGE SCALE GENOMIC DNA]</scope>
    <source>
        <strain evidence="9">Ech703</strain>
    </source>
</reference>
<dbReference type="GO" id="GO:0070566">
    <property type="term" value="F:adenylyltransferase activity"/>
    <property type="evidence" value="ECO:0007669"/>
    <property type="project" value="TreeGrafter"/>
</dbReference>